<dbReference type="EMBL" id="QRBI01000145">
    <property type="protein sequence ID" value="RMC00095.1"/>
    <property type="molecule type" value="Genomic_DNA"/>
</dbReference>
<name>A0A3M0JHE1_HIRRU</name>
<sequence>MKKDGKLEMSLMALCDHLTHRSDVPSCSSSAASSLQGQKGRYKVVPSPLGVCRDKTNAKCCPLPCSILLQRCLPFHGSPQNRKAPTAAEKPREDSEEISEPLPVPKGAPGELERDFGQGPGVTGHREMALSWKRADFGWNLGRNSPCEDWQALAQGAQSSCGCPWIPGSVQGQVGHWGLEQPETVEGVPAHGN</sequence>
<dbReference type="AlphaFoldDB" id="A0A3M0JHE1"/>
<evidence type="ECO:0000313" key="2">
    <source>
        <dbReference type="EMBL" id="RMC00095.1"/>
    </source>
</evidence>
<protein>
    <submittedName>
        <fullName evidence="2">Uncharacterized protein</fullName>
    </submittedName>
</protein>
<evidence type="ECO:0000313" key="3">
    <source>
        <dbReference type="Proteomes" id="UP000269221"/>
    </source>
</evidence>
<keyword evidence="3" id="KW-1185">Reference proteome</keyword>
<dbReference type="Proteomes" id="UP000269221">
    <property type="component" value="Unassembled WGS sequence"/>
</dbReference>
<comment type="caution">
    <text evidence="2">The sequence shown here is derived from an EMBL/GenBank/DDBJ whole genome shotgun (WGS) entry which is preliminary data.</text>
</comment>
<reference evidence="2 3" key="1">
    <citation type="submission" date="2018-07" db="EMBL/GenBank/DDBJ databases">
        <title>A high quality draft genome assembly of the barn swallow (H. rustica rustica).</title>
        <authorList>
            <person name="Formenti G."/>
            <person name="Chiara M."/>
            <person name="Poveda L."/>
            <person name="Francoijs K.-J."/>
            <person name="Bonisoli-Alquati A."/>
            <person name="Canova L."/>
            <person name="Gianfranceschi L."/>
            <person name="Horner D.S."/>
            <person name="Saino N."/>
        </authorList>
    </citation>
    <scope>NUCLEOTIDE SEQUENCE [LARGE SCALE GENOMIC DNA]</scope>
    <source>
        <strain evidence="2">Chelidonia</strain>
        <tissue evidence="2">Blood</tissue>
    </source>
</reference>
<evidence type="ECO:0000256" key="1">
    <source>
        <dbReference type="SAM" id="MobiDB-lite"/>
    </source>
</evidence>
<organism evidence="2 3">
    <name type="scientific">Hirundo rustica rustica</name>
    <dbReference type="NCBI Taxonomy" id="333673"/>
    <lineage>
        <taxon>Eukaryota</taxon>
        <taxon>Metazoa</taxon>
        <taxon>Chordata</taxon>
        <taxon>Craniata</taxon>
        <taxon>Vertebrata</taxon>
        <taxon>Euteleostomi</taxon>
        <taxon>Archelosauria</taxon>
        <taxon>Archosauria</taxon>
        <taxon>Dinosauria</taxon>
        <taxon>Saurischia</taxon>
        <taxon>Theropoda</taxon>
        <taxon>Coelurosauria</taxon>
        <taxon>Aves</taxon>
        <taxon>Neognathae</taxon>
        <taxon>Neoaves</taxon>
        <taxon>Telluraves</taxon>
        <taxon>Australaves</taxon>
        <taxon>Passeriformes</taxon>
        <taxon>Sylvioidea</taxon>
        <taxon>Hirundinidae</taxon>
        <taxon>Hirundo</taxon>
    </lineage>
</organism>
<accession>A0A3M0JHE1</accession>
<gene>
    <name evidence="2" type="ORF">DUI87_23505</name>
</gene>
<feature type="region of interest" description="Disordered" evidence="1">
    <location>
        <begin position="79"/>
        <end position="112"/>
    </location>
</feature>
<proteinExistence type="predicted"/>